<organism evidence="6 7">
    <name type="scientific">Streptomyces antimicrobicus</name>
    <dbReference type="NCBI Taxonomy" id="2883108"/>
    <lineage>
        <taxon>Bacteria</taxon>
        <taxon>Bacillati</taxon>
        <taxon>Actinomycetota</taxon>
        <taxon>Actinomycetes</taxon>
        <taxon>Kitasatosporales</taxon>
        <taxon>Streptomycetaceae</taxon>
        <taxon>Streptomyces</taxon>
    </lineage>
</organism>
<keyword evidence="2 4" id="KW-0808">Transferase</keyword>
<proteinExistence type="inferred from homology"/>
<evidence type="ECO:0000256" key="2">
    <source>
        <dbReference type="ARBA" id="ARBA00022679"/>
    </source>
</evidence>
<sequence length="418" mass="43482">MSRTHPPRTAVITGIGVVAPNGTGAEAFWKATQSGLSVLDRVTREGCQELPLWVAGEVHGFEAGASIEERYVVQTDRFSHFALAAADLALSDARFGRSEWESDPYSVGVVTAAGSGGGEFGQRELQRLWGQGPRFVGPYQSIAWFYAASTGQISIRHGFKGPCGVVASDEAGGLDAFAHAVRAIRQGSAAVLAGATEAPLAPYSIACQLGYEDLSARKEPDRAYRPFTSDACGFAPAEGGAMFVVEDEAAARRRGAPVRASLLGHAATFTGARQWERSADGLTHAIREALAEAGCAPEEIDVVFADALGTPAADAAEARAIAKALGRRGRTVPVTAPKTGTGRAYCAASVLDTAAAVLAMEHGLVPPTPNVFDVCHDLDVVTGTARPAELRTALVLSRGLMGSNSALVVRKAPADPSA</sequence>
<keyword evidence="7" id="KW-1185">Reference proteome</keyword>
<evidence type="ECO:0000256" key="1">
    <source>
        <dbReference type="ARBA" id="ARBA00008467"/>
    </source>
</evidence>
<evidence type="ECO:0000256" key="4">
    <source>
        <dbReference type="RuleBase" id="RU003694"/>
    </source>
</evidence>
<dbReference type="PANTHER" id="PTHR11712:SF322">
    <property type="entry name" value="POLYKETIDE BETA-KETOACYL SYNTHASE 2-RELATED"/>
    <property type="match status" value="1"/>
</dbReference>
<dbReference type="PANTHER" id="PTHR11712">
    <property type="entry name" value="POLYKETIDE SYNTHASE-RELATED"/>
    <property type="match status" value="1"/>
</dbReference>
<keyword evidence="3" id="KW-0012">Acyltransferase</keyword>
<evidence type="ECO:0000259" key="5">
    <source>
        <dbReference type="PROSITE" id="PS52004"/>
    </source>
</evidence>
<evidence type="ECO:0000256" key="3">
    <source>
        <dbReference type="ARBA" id="ARBA00023315"/>
    </source>
</evidence>
<evidence type="ECO:0000313" key="6">
    <source>
        <dbReference type="EMBL" id="MCB5181820.1"/>
    </source>
</evidence>
<dbReference type="SMART" id="SM00825">
    <property type="entry name" value="PKS_KS"/>
    <property type="match status" value="1"/>
</dbReference>
<accession>A0ABS8BB09</accession>
<evidence type="ECO:0000313" key="7">
    <source>
        <dbReference type="Proteomes" id="UP001199054"/>
    </source>
</evidence>
<protein>
    <submittedName>
        <fullName evidence="6">Ketosynthase chain-length factor</fullName>
    </submittedName>
</protein>
<dbReference type="SUPFAM" id="SSF53901">
    <property type="entry name" value="Thiolase-like"/>
    <property type="match status" value="2"/>
</dbReference>
<dbReference type="Pfam" id="PF00109">
    <property type="entry name" value="ketoacyl-synt"/>
    <property type="match status" value="1"/>
</dbReference>
<dbReference type="RefSeq" id="WP_226728916.1">
    <property type="nucleotide sequence ID" value="NZ_JAJAUY010000091.1"/>
</dbReference>
<dbReference type="InterPro" id="IPR014031">
    <property type="entry name" value="Ketoacyl_synth_C"/>
</dbReference>
<dbReference type="EMBL" id="JAJAUY010000091">
    <property type="protein sequence ID" value="MCB5181820.1"/>
    <property type="molecule type" value="Genomic_DNA"/>
</dbReference>
<gene>
    <name evidence="6" type="ORF">LG632_20865</name>
</gene>
<dbReference type="InterPro" id="IPR014030">
    <property type="entry name" value="Ketoacyl_synth_N"/>
</dbReference>
<dbReference type="Gene3D" id="3.40.47.10">
    <property type="match status" value="2"/>
</dbReference>
<dbReference type="InterPro" id="IPR000794">
    <property type="entry name" value="Beta-ketoacyl_synthase"/>
</dbReference>
<dbReference type="InterPro" id="IPR016039">
    <property type="entry name" value="Thiolase-like"/>
</dbReference>
<dbReference type="Proteomes" id="UP001199054">
    <property type="component" value="Unassembled WGS sequence"/>
</dbReference>
<reference evidence="6 7" key="1">
    <citation type="submission" date="2021-10" db="EMBL/GenBank/DDBJ databases">
        <title>Streptomyces sp. strain SMC 277, a novel streptomycete isolated from soil.</title>
        <authorList>
            <person name="Chanama M."/>
        </authorList>
    </citation>
    <scope>NUCLEOTIDE SEQUENCE [LARGE SCALE GENOMIC DNA]</scope>
    <source>
        <strain evidence="6 7">SMC 277</strain>
    </source>
</reference>
<name>A0ABS8BB09_9ACTN</name>
<dbReference type="PROSITE" id="PS52004">
    <property type="entry name" value="KS3_2"/>
    <property type="match status" value="1"/>
</dbReference>
<dbReference type="InterPro" id="IPR020841">
    <property type="entry name" value="PKS_Beta-ketoAc_synthase_dom"/>
</dbReference>
<comment type="similarity">
    <text evidence="1 4">Belongs to the thiolase-like superfamily. Beta-ketoacyl-ACP synthases family.</text>
</comment>
<feature type="domain" description="Ketosynthase family 3 (KS3)" evidence="5">
    <location>
        <begin position="7"/>
        <end position="411"/>
    </location>
</feature>
<dbReference type="Pfam" id="PF02801">
    <property type="entry name" value="Ketoacyl-synt_C"/>
    <property type="match status" value="1"/>
</dbReference>
<comment type="caution">
    <text evidence="6">The sequence shown here is derived from an EMBL/GenBank/DDBJ whole genome shotgun (WGS) entry which is preliminary data.</text>
</comment>